<name>X1D8V0_9ZZZZ</name>
<dbReference type="EMBL" id="BART01021907">
    <property type="protein sequence ID" value="GAH04735.1"/>
    <property type="molecule type" value="Genomic_DNA"/>
</dbReference>
<protein>
    <submittedName>
        <fullName evidence="1">Uncharacterized protein</fullName>
    </submittedName>
</protein>
<proteinExistence type="predicted"/>
<feature type="non-terminal residue" evidence="1">
    <location>
        <position position="281"/>
    </location>
</feature>
<sequence>MNTIRINIENSIFSKDFESTNGNYKGLSQYNWNIIINDEQYGNYGFGNNLGISRFHLDTSYANHDYFFEINNLDYSWTNGYYENRITELIPLNDSNYNMYKSESYYSESSGYFWIKPNNNAIEVFNTDPPYNDHATHLENYDDSEWIEMDAGSGHNGLMESYDLGTNTIPRNNVIANITLRINYRGGSGSSNDFKCRLKNGLKYTDYISFDNPSSSFAIYHSTFYNVNFSQSELDSLVIEIVACTTISPNDELLDILWLQCYYYELELNIEIERDITFLDD</sequence>
<evidence type="ECO:0000313" key="1">
    <source>
        <dbReference type="EMBL" id="GAH04735.1"/>
    </source>
</evidence>
<accession>X1D8V0</accession>
<dbReference type="AlphaFoldDB" id="X1D8V0"/>
<gene>
    <name evidence="1" type="ORF">S01H4_40263</name>
</gene>
<reference evidence="1" key="1">
    <citation type="journal article" date="2014" name="Front. Microbiol.">
        <title>High frequency of phylogenetically diverse reductive dehalogenase-homologous genes in deep subseafloor sedimentary metagenomes.</title>
        <authorList>
            <person name="Kawai M."/>
            <person name="Futagami T."/>
            <person name="Toyoda A."/>
            <person name="Takaki Y."/>
            <person name="Nishi S."/>
            <person name="Hori S."/>
            <person name="Arai W."/>
            <person name="Tsubouchi T."/>
            <person name="Morono Y."/>
            <person name="Uchiyama I."/>
            <person name="Ito T."/>
            <person name="Fujiyama A."/>
            <person name="Inagaki F."/>
            <person name="Takami H."/>
        </authorList>
    </citation>
    <scope>NUCLEOTIDE SEQUENCE</scope>
    <source>
        <strain evidence="1">Expedition CK06-06</strain>
    </source>
</reference>
<organism evidence="1">
    <name type="scientific">marine sediment metagenome</name>
    <dbReference type="NCBI Taxonomy" id="412755"/>
    <lineage>
        <taxon>unclassified sequences</taxon>
        <taxon>metagenomes</taxon>
        <taxon>ecological metagenomes</taxon>
    </lineage>
</organism>
<comment type="caution">
    <text evidence="1">The sequence shown here is derived from an EMBL/GenBank/DDBJ whole genome shotgun (WGS) entry which is preliminary data.</text>
</comment>